<comment type="caution">
    <text evidence="2">The sequence shown here is derived from an EMBL/GenBank/DDBJ whole genome shotgun (WGS) entry which is preliminary data.</text>
</comment>
<protein>
    <submittedName>
        <fullName evidence="2">Uncharacterized protein</fullName>
    </submittedName>
</protein>
<gene>
    <name evidence="2" type="ORF">NDU88_001133</name>
</gene>
<organism evidence="2 3">
    <name type="scientific">Pleurodeles waltl</name>
    <name type="common">Iberian ribbed newt</name>
    <dbReference type="NCBI Taxonomy" id="8319"/>
    <lineage>
        <taxon>Eukaryota</taxon>
        <taxon>Metazoa</taxon>
        <taxon>Chordata</taxon>
        <taxon>Craniata</taxon>
        <taxon>Vertebrata</taxon>
        <taxon>Euteleostomi</taxon>
        <taxon>Amphibia</taxon>
        <taxon>Batrachia</taxon>
        <taxon>Caudata</taxon>
        <taxon>Salamandroidea</taxon>
        <taxon>Salamandridae</taxon>
        <taxon>Pleurodelinae</taxon>
        <taxon>Pleurodeles</taxon>
    </lineage>
</organism>
<reference evidence="2" key="1">
    <citation type="journal article" date="2022" name="bioRxiv">
        <title>Sequencing and chromosome-scale assembly of the giantPleurodeles waltlgenome.</title>
        <authorList>
            <person name="Brown T."/>
            <person name="Elewa A."/>
            <person name="Iarovenko S."/>
            <person name="Subramanian E."/>
            <person name="Araus A.J."/>
            <person name="Petzold A."/>
            <person name="Susuki M."/>
            <person name="Suzuki K.-i.T."/>
            <person name="Hayashi T."/>
            <person name="Toyoda A."/>
            <person name="Oliveira C."/>
            <person name="Osipova E."/>
            <person name="Leigh N.D."/>
            <person name="Simon A."/>
            <person name="Yun M.H."/>
        </authorList>
    </citation>
    <scope>NUCLEOTIDE SEQUENCE</scope>
    <source>
        <strain evidence="2">20211129_DDA</strain>
        <tissue evidence="2">Liver</tissue>
    </source>
</reference>
<feature type="compositionally biased region" description="Polar residues" evidence="1">
    <location>
        <begin position="11"/>
        <end position="21"/>
    </location>
</feature>
<accession>A0AAV7MMV5</accession>
<proteinExistence type="predicted"/>
<keyword evidence="3" id="KW-1185">Reference proteome</keyword>
<dbReference type="EMBL" id="JANPWB010000013">
    <property type="protein sequence ID" value="KAJ1103712.1"/>
    <property type="molecule type" value="Genomic_DNA"/>
</dbReference>
<evidence type="ECO:0000313" key="2">
    <source>
        <dbReference type="EMBL" id="KAJ1103712.1"/>
    </source>
</evidence>
<evidence type="ECO:0000256" key="1">
    <source>
        <dbReference type="SAM" id="MobiDB-lite"/>
    </source>
</evidence>
<evidence type="ECO:0000313" key="3">
    <source>
        <dbReference type="Proteomes" id="UP001066276"/>
    </source>
</evidence>
<dbReference type="Proteomes" id="UP001066276">
    <property type="component" value="Chromosome 9"/>
</dbReference>
<dbReference type="AlphaFoldDB" id="A0AAV7MMV5"/>
<name>A0AAV7MMV5_PLEWA</name>
<feature type="region of interest" description="Disordered" evidence="1">
    <location>
        <begin position="1"/>
        <end position="57"/>
    </location>
</feature>
<sequence>MEAAVGVRLTPINNAENSTGGATDGVDSDRAEVMARGDQGIRSVARRRVGSRGDPRDIRLSSDKPQFWSHTEYLEWIWKAVVTGTEVAGALAEMAGSAAEGYTSQETGPTNPHESCSPVVGIGIKAHSLQELGDPPVSIN</sequence>